<feature type="compositionally biased region" description="Basic residues" evidence="1">
    <location>
        <begin position="340"/>
        <end position="350"/>
    </location>
</feature>
<protein>
    <submittedName>
        <fullName evidence="3">DUF4056 domain-containing protein</fullName>
    </submittedName>
</protein>
<dbReference type="Pfam" id="PF13265">
    <property type="entry name" value="DUF4056"/>
    <property type="match status" value="1"/>
</dbReference>
<accession>A0ABY6D2I0</accession>
<evidence type="ECO:0000313" key="3">
    <source>
        <dbReference type="EMBL" id="UXX80371.1"/>
    </source>
</evidence>
<evidence type="ECO:0000256" key="1">
    <source>
        <dbReference type="SAM" id="MobiDB-lite"/>
    </source>
</evidence>
<evidence type="ECO:0000256" key="2">
    <source>
        <dbReference type="SAM" id="SignalP"/>
    </source>
</evidence>
<keyword evidence="2" id="KW-0732">Signal</keyword>
<feature type="region of interest" description="Disordered" evidence="1">
    <location>
        <begin position="337"/>
        <end position="356"/>
    </location>
</feature>
<sequence>MKWIFISLWVVLIAPAQAKAPVLSAKELAHPPAKVIRICCAFGSEVSVGRIPFVKKTDIMSLDDLGTHRYLGGPSEGNGIIYTQKGGFVDLGHLRDYADWTAYLYVMLTSEETKDVITLALGTEGGPKMLTLKKSSIPSHVDRYELAGRMAYDLSVWHEISTWFGASYIPMVPERFSSFSPEDLYSNLLGARLGILALQSELEYEEAITQLLASTLKSLVAVDEIEETFLAMEKVEDLWWTREKAIPNKRLLLKRYMQNGSELVPWLLPEDVQREVPCILDIPDERLRNYYDLTIKLNARFPVARIFPLKEGRVVSQNDFDELILFIEKESVRLDEKYAKKPNTKPKREVKKPTAG</sequence>
<dbReference type="EMBL" id="CP106735">
    <property type="protein sequence ID" value="UXX80371.1"/>
    <property type="molecule type" value="Genomic_DNA"/>
</dbReference>
<feature type="signal peptide" evidence="2">
    <location>
        <begin position="1"/>
        <end position="18"/>
    </location>
</feature>
<dbReference type="RefSeq" id="WP_263052101.1">
    <property type="nucleotide sequence ID" value="NZ_CP106735.1"/>
</dbReference>
<name>A0ABY6D2I0_9BACT</name>
<reference evidence="3" key="1">
    <citation type="submission" date="2022-10" db="EMBL/GenBank/DDBJ databases">
        <title>Comparative genomics and taxonomic characterization of three novel marine species of genus Reichenbachiella exhibiting antioxidant and polysaccharide degradation activities.</title>
        <authorList>
            <person name="Muhammad N."/>
            <person name="Lee Y.-J."/>
            <person name="Ko J."/>
            <person name="Kim S.-G."/>
        </authorList>
    </citation>
    <scope>NUCLEOTIDE SEQUENCE</scope>
    <source>
        <strain evidence="3">Wsw4-B4</strain>
    </source>
</reference>
<gene>
    <name evidence="3" type="ORF">N7E81_04565</name>
</gene>
<proteinExistence type="predicted"/>
<feature type="chain" id="PRO_5047548395" evidence="2">
    <location>
        <begin position="19"/>
        <end position="356"/>
    </location>
</feature>
<organism evidence="3 4">
    <name type="scientific">Reichenbachiella carrageenanivorans</name>
    <dbReference type="NCBI Taxonomy" id="2979869"/>
    <lineage>
        <taxon>Bacteria</taxon>
        <taxon>Pseudomonadati</taxon>
        <taxon>Bacteroidota</taxon>
        <taxon>Cytophagia</taxon>
        <taxon>Cytophagales</taxon>
        <taxon>Reichenbachiellaceae</taxon>
        <taxon>Reichenbachiella</taxon>
    </lineage>
</organism>
<evidence type="ECO:0000313" key="4">
    <source>
        <dbReference type="Proteomes" id="UP001062165"/>
    </source>
</evidence>
<dbReference type="InterPro" id="IPR025130">
    <property type="entry name" value="DUF4056"/>
</dbReference>
<dbReference type="Proteomes" id="UP001062165">
    <property type="component" value="Chromosome"/>
</dbReference>
<keyword evidence="4" id="KW-1185">Reference proteome</keyword>